<dbReference type="InterPro" id="IPR002347">
    <property type="entry name" value="SDR_fam"/>
</dbReference>
<dbReference type="Proteomes" id="UP001519295">
    <property type="component" value="Unassembled WGS sequence"/>
</dbReference>
<protein>
    <submittedName>
        <fullName evidence="5">3-oxoacyl-[acyl-carrier protein] reductase</fullName>
        <ecNumber evidence="5">1.1.1.100</ecNumber>
    </submittedName>
</protein>
<dbReference type="PRINTS" id="PR00080">
    <property type="entry name" value="SDRFAMILY"/>
</dbReference>
<keyword evidence="6" id="KW-1185">Reference proteome</keyword>
<comment type="similarity">
    <text evidence="1">Belongs to the short-chain dehydrogenases/reductases (SDR) family.</text>
</comment>
<evidence type="ECO:0000256" key="1">
    <source>
        <dbReference type="ARBA" id="ARBA00006484"/>
    </source>
</evidence>
<organism evidence="5 6">
    <name type="scientific">Pseudonocardia parietis</name>
    <dbReference type="NCBI Taxonomy" id="570936"/>
    <lineage>
        <taxon>Bacteria</taxon>
        <taxon>Bacillati</taxon>
        <taxon>Actinomycetota</taxon>
        <taxon>Actinomycetes</taxon>
        <taxon>Pseudonocardiales</taxon>
        <taxon>Pseudonocardiaceae</taxon>
        <taxon>Pseudonocardia</taxon>
    </lineage>
</organism>
<name>A0ABS4VUU7_9PSEU</name>
<evidence type="ECO:0000256" key="3">
    <source>
        <dbReference type="ARBA" id="ARBA00023027"/>
    </source>
</evidence>
<dbReference type="PROSITE" id="PS00061">
    <property type="entry name" value="ADH_SHORT"/>
    <property type="match status" value="1"/>
</dbReference>
<keyword evidence="2 5" id="KW-0560">Oxidoreductase</keyword>
<proteinExistence type="inferred from homology"/>
<dbReference type="GO" id="GO:0004316">
    <property type="term" value="F:3-oxoacyl-[acyl-carrier-protein] reductase (NADPH) activity"/>
    <property type="evidence" value="ECO:0007669"/>
    <property type="project" value="UniProtKB-EC"/>
</dbReference>
<dbReference type="EC" id="1.1.1.100" evidence="5"/>
<dbReference type="PANTHER" id="PTHR24321">
    <property type="entry name" value="DEHYDROGENASES, SHORT CHAIN"/>
    <property type="match status" value="1"/>
</dbReference>
<evidence type="ECO:0000313" key="6">
    <source>
        <dbReference type="Proteomes" id="UP001519295"/>
    </source>
</evidence>
<dbReference type="Pfam" id="PF13561">
    <property type="entry name" value="adh_short_C2"/>
    <property type="match status" value="1"/>
</dbReference>
<dbReference type="SUPFAM" id="SSF51735">
    <property type="entry name" value="NAD(P)-binding Rossmann-fold domains"/>
    <property type="match status" value="1"/>
</dbReference>
<dbReference type="PRINTS" id="PR00081">
    <property type="entry name" value="GDHRDH"/>
</dbReference>
<dbReference type="Gene3D" id="3.40.50.720">
    <property type="entry name" value="NAD(P)-binding Rossmann-like Domain"/>
    <property type="match status" value="1"/>
</dbReference>
<dbReference type="EMBL" id="JAGINU010000001">
    <property type="protein sequence ID" value="MBP2367693.1"/>
    <property type="molecule type" value="Genomic_DNA"/>
</dbReference>
<dbReference type="SMART" id="SM00822">
    <property type="entry name" value="PKS_KR"/>
    <property type="match status" value="1"/>
</dbReference>
<accession>A0ABS4VUU7</accession>
<evidence type="ECO:0000313" key="5">
    <source>
        <dbReference type="EMBL" id="MBP2367693.1"/>
    </source>
</evidence>
<evidence type="ECO:0000256" key="2">
    <source>
        <dbReference type="ARBA" id="ARBA00023002"/>
    </source>
</evidence>
<comment type="caution">
    <text evidence="5">The sequence shown here is derived from an EMBL/GenBank/DDBJ whole genome shotgun (WGS) entry which is preliminary data.</text>
</comment>
<reference evidence="5 6" key="1">
    <citation type="submission" date="2021-03" db="EMBL/GenBank/DDBJ databases">
        <title>Sequencing the genomes of 1000 actinobacteria strains.</title>
        <authorList>
            <person name="Klenk H.-P."/>
        </authorList>
    </citation>
    <scope>NUCLEOTIDE SEQUENCE [LARGE SCALE GENOMIC DNA]</scope>
    <source>
        <strain evidence="5 6">DSM 45256</strain>
    </source>
</reference>
<gene>
    <name evidence="5" type="ORF">JOF36_003389</name>
</gene>
<dbReference type="InterPro" id="IPR020904">
    <property type="entry name" value="Sc_DH/Rdtase_CS"/>
</dbReference>
<dbReference type="InterPro" id="IPR057326">
    <property type="entry name" value="KR_dom"/>
</dbReference>
<feature type="domain" description="Ketoreductase" evidence="4">
    <location>
        <begin position="11"/>
        <end position="189"/>
    </location>
</feature>
<sequence>MTDPNTTLTDQVALITGGAGGLGSAAGSWLAAAGATVVLADLAAEPARAAAEKLTAQGYAAEGIGLDVTDSAAVEAAVDDVVARHGRLDVLLTSHGFPRDGRLLEMSDEQWRSVLDVCLFGTFTAVRAAARPMAAAGYGRIITIASRAWHGNPGQANYSAAKAGVVGLTRSVAKELGRKGITANSLAPGLVETPSLRDLDTFDAIRDRAVKDNSIKRIGTPDDVAAAVTFLASPASGFITGEVVHVSGGRFG</sequence>
<evidence type="ECO:0000259" key="4">
    <source>
        <dbReference type="SMART" id="SM00822"/>
    </source>
</evidence>
<keyword evidence="3" id="KW-0520">NAD</keyword>
<dbReference type="PANTHER" id="PTHR24321:SF8">
    <property type="entry name" value="ESTRADIOL 17-BETA-DEHYDROGENASE 8-RELATED"/>
    <property type="match status" value="1"/>
</dbReference>
<dbReference type="RefSeq" id="WP_210027843.1">
    <property type="nucleotide sequence ID" value="NZ_JAGINU010000001.1"/>
</dbReference>
<dbReference type="InterPro" id="IPR036291">
    <property type="entry name" value="NAD(P)-bd_dom_sf"/>
</dbReference>